<evidence type="ECO:0000313" key="2">
    <source>
        <dbReference type="EMBL" id="PRQ58532.1"/>
    </source>
</evidence>
<name>A0A2P6SIL4_ROSCH</name>
<feature type="region of interest" description="Disordered" evidence="1">
    <location>
        <begin position="84"/>
        <end position="115"/>
    </location>
</feature>
<dbReference type="Proteomes" id="UP000238479">
    <property type="component" value="Chromosome 1"/>
</dbReference>
<evidence type="ECO:0000256" key="1">
    <source>
        <dbReference type="SAM" id="MobiDB-lite"/>
    </source>
</evidence>
<dbReference type="Gramene" id="PRQ58532">
    <property type="protein sequence ID" value="PRQ58532"/>
    <property type="gene ID" value="RchiOBHm_Chr1g0360321"/>
</dbReference>
<dbReference type="EMBL" id="PDCK01000039">
    <property type="protein sequence ID" value="PRQ58532.1"/>
    <property type="molecule type" value="Genomic_DNA"/>
</dbReference>
<organism evidence="2 3">
    <name type="scientific">Rosa chinensis</name>
    <name type="common">China rose</name>
    <dbReference type="NCBI Taxonomy" id="74649"/>
    <lineage>
        <taxon>Eukaryota</taxon>
        <taxon>Viridiplantae</taxon>
        <taxon>Streptophyta</taxon>
        <taxon>Embryophyta</taxon>
        <taxon>Tracheophyta</taxon>
        <taxon>Spermatophyta</taxon>
        <taxon>Magnoliopsida</taxon>
        <taxon>eudicotyledons</taxon>
        <taxon>Gunneridae</taxon>
        <taxon>Pentapetalae</taxon>
        <taxon>rosids</taxon>
        <taxon>fabids</taxon>
        <taxon>Rosales</taxon>
        <taxon>Rosaceae</taxon>
        <taxon>Rosoideae</taxon>
        <taxon>Rosoideae incertae sedis</taxon>
        <taxon>Rosa</taxon>
    </lineage>
</organism>
<comment type="caution">
    <text evidence="2">The sequence shown here is derived from an EMBL/GenBank/DDBJ whole genome shotgun (WGS) entry which is preliminary data.</text>
</comment>
<protein>
    <submittedName>
        <fullName evidence="2">Uncharacterized protein</fullName>
    </submittedName>
</protein>
<sequence length="115" mass="13151">MGRKKKFIDKKKATFQLISRDSSDPNDDDSLGDDRVFIQVFVNPTTILIRSWPTRLRTKKLTTITTTLSKTLWRWLSPCRRNNFDNLGPCKKKNDQGGEAGINESREGGKKEVHG</sequence>
<evidence type="ECO:0000313" key="3">
    <source>
        <dbReference type="Proteomes" id="UP000238479"/>
    </source>
</evidence>
<proteinExistence type="predicted"/>
<feature type="compositionally biased region" description="Basic and acidic residues" evidence="1">
    <location>
        <begin position="104"/>
        <end position="115"/>
    </location>
</feature>
<gene>
    <name evidence="2" type="ORF">RchiOBHm_Chr1g0360321</name>
</gene>
<dbReference type="AlphaFoldDB" id="A0A2P6SIL4"/>
<reference evidence="2 3" key="1">
    <citation type="journal article" date="2018" name="Nat. Genet.">
        <title>The Rosa genome provides new insights in the design of modern roses.</title>
        <authorList>
            <person name="Bendahmane M."/>
        </authorList>
    </citation>
    <scope>NUCLEOTIDE SEQUENCE [LARGE SCALE GENOMIC DNA]</scope>
    <source>
        <strain evidence="3">cv. Old Blush</strain>
    </source>
</reference>
<accession>A0A2P6SIL4</accession>
<keyword evidence="3" id="KW-1185">Reference proteome</keyword>